<evidence type="ECO:0000313" key="5">
    <source>
        <dbReference type="Proteomes" id="UP000658997"/>
    </source>
</evidence>
<dbReference type="EMBL" id="LT558120">
    <property type="protein sequence ID" value="SAM80897.1"/>
    <property type="molecule type" value="Genomic_DNA"/>
</dbReference>
<dbReference type="Proteomes" id="UP000658997">
    <property type="component" value="Unassembled WGS sequence"/>
</dbReference>
<sequence>MPTATYIQARGHAAASPPILETRDEAELDLQTPSSSLRQHLDPEALPRPDFFETLDELHLWHQMQYGDTLHNHLESCSKHKYPPSHSSSSATAGSRPKLVVCHDFQGGYTESPHGQGYTLEHMHLVDTFIYFSHKRVSIPPVGWLTAASRTGTKVLGTLIFEWAESVPDMARLLRGPERKAMPLRGDPSFYPQYAIELIQLALDRGFSGYLVNIETALHLGFSCSGEAWPAWVGEQARIGEMHRNSERLRGWVHYLREEGTRRFVEAGRNSDEWQVMWYDSVVYPHGQLAWQDALNEHNVPFYQSAHTFFTNYTWARPPQPLPPGELIDPDDESPQNLQRRGFGLTGEADGGLHPQLLLSAAMADSVARPRNEVYVGIDVFGRNCWGGLKSWKSLEMIGPHRQDDEKESLGLSVALFAPGWTWEEESAGLALTSEQAERKRSWVDWWHIDIAFWVGVPTSLAPASYRIPLSDCEAKPVQRYFHHSNLQRDRLRRRASRHGFYTNFSFGSGTKWFDHGTLVHEWSAGSKDEEAGFTDMGVCMPKPDLFYLAWHHLQKTMEGVAKLIDGVENATWWYDHHCVWEGTASFAMFLSPSCDDQGKVTDRMTVPLCSAVMLLPEAASGEAHDRKYTLVCQGEAAILDALRPHVMHLGESKEGGQLSIEHSDVEQEALSNNWRAFSVQLKVRRSPDDANQSIMALGLGFSVQPLTTSQIKLRIGALQLSPSAKGATVSQSTTPSALEVRLATSIAHGGASPATIGRRVLPVALTWTSPSASLASAYFNIWLQAAGKPETKAWLGTSTREATLFEFCLPNHLVLPYHLRQLEPRDLNFVVTSLGILHPQTVAKGLVILS</sequence>
<keyword evidence="5" id="KW-1185">Reference proteome</keyword>
<dbReference type="PANTHER" id="PTHR13246">
    <property type="entry name" value="ENDO BETA N-ACETYLGLUCOSAMINIDASE"/>
    <property type="match status" value="1"/>
</dbReference>
<organism evidence="2 4">
    <name type="scientific">Ustilago bromivora</name>
    <dbReference type="NCBI Taxonomy" id="307758"/>
    <lineage>
        <taxon>Eukaryota</taxon>
        <taxon>Fungi</taxon>
        <taxon>Dikarya</taxon>
        <taxon>Basidiomycota</taxon>
        <taxon>Ustilaginomycotina</taxon>
        <taxon>Ustilaginomycetes</taxon>
        <taxon>Ustilaginales</taxon>
        <taxon>Ustilaginaceae</taxon>
        <taxon>Ustilago</taxon>
    </lineage>
</organism>
<evidence type="ECO:0000259" key="1">
    <source>
        <dbReference type="Pfam" id="PF03644"/>
    </source>
</evidence>
<feature type="domain" description="Cytosolic endo-beta-N-acetylglucosaminidase TIM barrel" evidence="1">
    <location>
        <begin position="111"/>
        <end position="513"/>
    </location>
</feature>
<reference evidence="3" key="3">
    <citation type="submission" date="2018-08" db="EMBL/GenBank/DDBJ databases">
        <authorList>
            <person name="Guldener U."/>
        </authorList>
    </citation>
    <scope>NUCLEOTIDE SEQUENCE</scope>
    <source>
        <strain evidence="3">UB2</strain>
    </source>
</reference>
<dbReference type="OrthoDB" id="284473at2759"/>
<dbReference type="InterPro" id="IPR032979">
    <property type="entry name" value="ENGase"/>
</dbReference>
<dbReference type="InterPro" id="IPR005201">
    <property type="entry name" value="TIM_ENGase"/>
</dbReference>
<name>A0A1K0HAH9_9BASI</name>
<dbReference type="Proteomes" id="UP000179920">
    <property type="component" value="Chromosome IV"/>
</dbReference>
<reference evidence="4" key="2">
    <citation type="submission" date="2016-04" db="EMBL/GenBank/DDBJ databases">
        <authorList>
            <person name="Guldener U."/>
            <person name="Guldener U."/>
        </authorList>
    </citation>
    <scope>NUCLEOTIDE SEQUENCE [LARGE SCALE GENOMIC DNA]</scope>
    <source>
        <strain evidence="4">UB2112</strain>
    </source>
</reference>
<dbReference type="Gene3D" id="3.20.20.80">
    <property type="entry name" value="Glycosidases"/>
    <property type="match status" value="1"/>
</dbReference>
<dbReference type="GO" id="GO:0033925">
    <property type="term" value="F:mannosyl-glycoprotein endo-beta-N-acetylglucosaminidase activity"/>
    <property type="evidence" value="ECO:0007669"/>
    <property type="project" value="UniProtKB-EC"/>
</dbReference>
<reference evidence="2" key="1">
    <citation type="submission" date="2016-04" db="EMBL/GenBank/DDBJ databases">
        <authorList>
            <person name="Evans L.H."/>
            <person name="Alamgir A."/>
            <person name="Owens N."/>
            <person name="Weber N.D."/>
            <person name="Virtaneva K."/>
            <person name="Barbian K."/>
            <person name="Babar A."/>
            <person name="Rosenke K."/>
        </authorList>
    </citation>
    <scope>NUCLEOTIDE SEQUENCE</scope>
    <source>
        <strain evidence="2">UB2112</strain>
    </source>
</reference>
<evidence type="ECO:0000313" key="2">
    <source>
        <dbReference type="EMBL" id="SAM80897.1"/>
    </source>
</evidence>
<dbReference type="Gene3D" id="2.60.120.260">
    <property type="entry name" value="Galactose-binding domain-like"/>
    <property type="match status" value="1"/>
</dbReference>
<proteinExistence type="predicted"/>
<evidence type="ECO:0000313" key="3">
    <source>
        <dbReference type="EMBL" id="SYW77014.1"/>
    </source>
</evidence>
<dbReference type="Pfam" id="PF03644">
    <property type="entry name" value="Glyco_hydro_85"/>
    <property type="match status" value="1"/>
</dbReference>
<dbReference type="GO" id="GO:0005829">
    <property type="term" value="C:cytosol"/>
    <property type="evidence" value="ECO:0007669"/>
    <property type="project" value="UniProtKB-SubCell"/>
</dbReference>
<gene>
    <name evidence="3" type="ORF">UBRO2_01637</name>
    <name evidence="2" type="ORF">UBRO_02629</name>
</gene>
<accession>A0A1K0HAH9</accession>
<dbReference type="PANTHER" id="PTHR13246:SF1">
    <property type="entry name" value="CYTOSOLIC ENDO-BETA-N-ACETYLGLUCOSAMINIDASE"/>
    <property type="match status" value="1"/>
</dbReference>
<protein>
    <submittedName>
        <fullName evidence="2">Related to Endo-b-N-acetylglucosaminidase</fullName>
    </submittedName>
</protein>
<dbReference type="AlphaFoldDB" id="A0A1K0HAH9"/>
<evidence type="ECO:0000313" key="4">
    <source>
        <dbReference type="Proteomes" id="UP000179920"/>
    </source>
</evidence>
<dbReference type="EMBL" id="ULHB01000022">
    <property type="protein sequence ID" value="SYW77014.1"/>
    <property type="molecule type" value="Genomic_DNA"/>
</dbReference>